<dbReference type="PANTHER" id="PTHR23117">
    <property type="entry name" value="GUANYLATE KINASE-RELATED"/>
    <property type="match status" value="1"/>
</dbReference>
<organism evidence="14 15">
    <name type="scientific">Symbiochloris irregularis</name>
    <dbReference type="NCBI Taxonomy" id="706552"/>
    <lineage>
        <taxon>Eukaryota</taxon>
        <taxon>Viridiplantae</taxon>
        <taxon>Chlorophyta</taxon>
        <taxon>core chlorophytes</taxon>
        <taxon>Trebouxiophyceae</taxon>
        <taxon>Trebouxiales</taxon>
        <taxon>Trebouxiaceae</taxon>
        <taxon>Symbiochloris</taxon>
    </lineage>
</organism>
<dbReference type="PRINTS" id="PR00081">
    <property type="entry name" value="GDHRDH"/>
</dbReference>
<evidence type="ECO:0000256" key="7">
    <source>
        <dbReference type="ARBA" id="ARBA00023002"/>
    </source>
</evidence>
<dbReference type="InterPro" id="IPR036291">
    <property type="entry name" value="NAD(P)-bd_dom_sf"/>
</dbReference>
<dbReference type="SMART" id="SM00072">
    <property type="entry name" value="GuKc"/>
    <property type="match status" value="1"/>
</dbReference>
<dbReference type="GO" id="GO:0005524">
    <property type="term" value="F:ATP binding"/>
    <property type="evidence" value="ECO:0007669"/>
    <property type="project" value="UniProtKB-KW"/>
</dbReference>
<dbReference type="PROSITE" id="PS00856">
    <property type="entry name" value="GUANYLATE_KINASE_1"/>
    <property type="match status" value="1"/>
</dbReference>
<dbReference type="HAMAP" id="MF_00328">
    <property type="entry name" value="Guanylate_kinase"/>
    <property type="match status" value="1"/>
</dbReference>
<dbReference type="PROSITE" id="PS50052">
    <property type="entry name" value="GUANYLATE_KINASE_2"/>
    <property type="match status" value="1"/>
</dbReference>
<keyword evidence="4" id="KW-0547">Nucleotide-binding</keyword>
<evidence type="ECO:0000256" key="3">
    <source>
        <dbReference type="ARBA" id="ARBA00022679"/>
    </source>
</evidence>
<dbReference type="EC" id="2.7.4.8" evidence="2"/>
<dbReference type="Pfam" id="PF00106">
    <property type="entry name" value="adh_short"/>
    <property type="match status" value="1"/>
</dbReference>
<dbReference type="Gene3D" id="3.40.50.720">
    <property type="entry name" value="NAD(P)-binding Rossmann-like Domain"/>
    <property type="match status" value="1"/>
</dbReference>
<dbReference type="InterPro" id="IPR002347">
    <property type="entry name" value="SDR_fam"/>
</dbReference>
<accession>A0AAW1NY22</accession>
<evidence type="ECO:0000256" key="5">
    <source>
        <dbReference type="ARBA" id="ARBA00022777"/>
    </source>
</evidence>
<evidence type="ECO:0000256" key="2">
    <source>
        <dbReference type="ARBA" id="ARBA00012961"/>
    </source>
</evidence>
<dbReference type="SUPFAM" id="SSF51735">
    <property type="entry name" value="NAD(P)-binding Rossmann-fold domains"/>
    <property type="match status" value="1"/>
</dbReference>
<feature type="domain" description="Guanylate kinase-like" evidence="13">
    <location>
        <begin position="27"/>
        <end position="208"/>
    </location>
</feature>
<dbReference type="FunFam" id="3.30.63.10:FF:000002">
    <property type="entry name" value="Guanylate kinase 1"/>
    <property type="match status" value="1"/>
</dbReference>
<comment type="similarity">
    <text evidence="11">Belongs to the short-chain dehydrogenases/reductases (SDR) family.</text>
</comment>
<gene>
    <name evidence="14" type="ORF">WJX73_008977</name>
</gene>
<dbReference type="GO" id="GO:0004385">
    <property type="term" value="F:GMP kinase activity"/>
    <property type="evidence" value="ECO:0007669"/>
    <property type="project" value="UniProtKB-EC"/>
</dbReference>
<evidence type="ECO:0000256" key="8">
    <source>
        <dbReference type="ARBA" id="ARBA00048594"/>
    </source>
</evidence>
<protein>
    <recommendedName>
        <fullName evidence="9">Guanylate kinase 1</fullName>
        <ecNumber evidence="2">2.7.4.8</ecNumber>
    </recommendedName>
    <alternativeName>
        <fullName evidence="10">GMP kinase 1</fullName>
    </alternativeName>
</protein>
<evidence type="ECO:0000256" key="9">
    <source>
        <dbReference type="ARBA" id="ARBA00067520"/>
    </source>
</evidence>
<comment type="similarity">
    <text evidence="1">Belongs to the guanylate kinase family.</text>
</comment>
<dbReference type="GO" id="GO:0005829">
    <property type="term" value="C:cytosol"/>
    <property type="evidence" value="ECO:0007669"/>
    <property type="project" value="TreeGrafter"/>
</dbReference>
<evidence type="ECO:0000313" key="15">
    <source>
        <dbReference type="Proteomes" id="UP001465755"/>
    </source>
</evidence>
<dbReference type="FunFam" id="3.40.50.300:FF:000776">
    <property type="entry name" value="Guanylate kinase 2"/>
    <property type="match status" value="1"/>
</dbReference>
<comment type="catalytic activity">
    <reaction evidence="8">
        <text>GMP + ATP = GDP + ADP</text>
        <dbReference type="Rhea" id="RHEA:20780"/>
        <dbReference type="ChEBI" id="CHEBI:30616"/>
        <dbReference type="ChEBI" id="CHEBI:58115"/>
        <dbReference type="ChEBI" id="CHEBI:58189"/>
        <dbReference type="ChEBI" id="CHEBI:456216"/>
        <dbReference type="EC" id="2.7.4.8"/>
    </reaction>
</comment>
<dbReference type="InterPro" id="IPR008144">
    <property type="entry name" value="Guanylate_kin-like_dom"/>
</dbReference>
<feature type="region of interest" description="Disordered" evidence="12">
    <location>
        <begin position="229"/>
        <end position="295"/>
    </location>
</feature>
<evidence type="ECO:0000256" key="6">
    <source>
        <dbReference type="ARBA" id="ARBA00022840"/>
    </source>
</evidence>
<dbReference type="CDD" id="cd00071">
    <property type="entry name" value="GMPK"/>
    <property type="match status" value="1"/>
</dbReference>
<dbReference type="PANTHER" id="PTHR23117:SF13">
    <property type="entry name" value="GUANYLATE KINASE"/>
    <property type="match status" value="1"/>
</dbReference>
<comment type="caution">
    <text evidence="14">The sequence shown here is derived from an EMBL/GenBank/DDBJ whole genome shotgun (WGS) entry which is preliminary data.</text>
</comment>
<dbReference type="PRINTS" id="PR00080">
    <property type="entry name" value="SDRFAMILY"/>
</dbReference>
<keyword evidence="7" id="KW-0560">Oxidoreductase</keyword>
<reference evidence="14 15" key="1">
    <citation type="journal article" date="2024" name="Nat. Commun.">
        <title>Phylogenomics reveals the evolutionary origins of lichenization in chlorophyte algae.</title>
        <authorList>
            <person name="Puginier C."/>
            <person name="Libourel C."/>
            <person name="Otte J."/>
            <person name="Skaloud P."/>
            <person name="Haon M."/>
            <person name="Grisel S."/>
            <person name="Petersen M."/>
            <person name="Berrin J.G."/>
            <person name="Delaux P.M."/>
            <person name="Dal Grande F."/>
            <person name="Keller J."/>
        </authorList>
    </citation>
    <scope>NUCLEOTIDE SEQUENCE [LARGE SCALE GENOMIC DNA]</scope>
    <source>
        <strain evidence="14 15">SAG 2036</strain>
    </source>
</reference>
<dbReference type="Pfam" id="PF00625">
    <property type="entry name" value="Guanylate_kin"/>
    <property type="match status" value="1"/>
</dbReference>
<evidence type="ECO:0000259" key="13">
    <source>
        <dbReference type="PROSITE" id="PS50052"/>
    </source>
</evidence>
<dbReference type="Gene3D" id="3.30.63.10">
    <property type="entry name" value="Guanylate Kinase phosphate binding domain"/>
    <property type="match status" value="1"/>
</dbReference>
<dbReference type="FunFam" id="3.40.50.720:FF:000047">
    <property type="entry name" value="NADP-dependent L-serine/L-allo-threonine dehydrogenase"/>
    <property type="match status" value="1"/>
</dbReference>
<dbReference type="InterPro" id="IPR020590">
    <property type="entry name" value="Guanylate_kinase_CS"/>
</dbReference>
<sequence>MGAAQSTQSVAGEQAGAQASGQTASLPSALVICGPSGVGKGTLIKRLMESSDKFGFSCSHTTREARKGEEHGKHYWFTSVEKFEAGINAGKFLEHARVHHHFYGTSVKAVEDVAAAGRSCILDIDVQGARQVRKSHLRAVFVFIAPPSMEELERRLRGRNTESTEQVEARLANAKAEIASIQESELYDYILCNDNLDFAFQQLTNIAQRALAGQTGNGVGSTAVTLAQDSATQDRPATEEEPLIKSDAASVPEPSPSDAPGQRAPEVTAEASVQDTQTSAASAGEAAHGRQHPSMDRWRGKVALVTGASSGIGWAVCEALAGAGLRVVAVARRRDRLEALQQALVAQGVPIADFLPIVCDITKEAEVVALPRIIVKRWPEAGIDVLVNNAGLGRDNAALCSGSTASWVEMVSTNVLGLCMATREAVQDMKRRGEYGHIINVSSMAGHRIANAAQGGAFYSATKHAVKCLTEGLRQEARAGKLPLRVTELSPGQVN</sequence>
<keyword evidence="6" id="KW-0067">ATP-binding</keyword>
<feature type="compositionally biased region" description="Polar residues" evidence="12">
    <location>
        <begin position="271"/>
        <end position="281"/>
    </location>
</feature>
<dbReference type="InterPro" id="IPR017665">
    <property type="entry name" value="Guanylate_kinase"/>
</dbReference>
<evidence type="ECO:0000256" key="1">
    <source>
        <dbReference type="ARBA" id="ARBA00005790"/>
    </source>
</evidence>
<name>A0AAW1NY22_9CHLO</name>
<dbReference type="GO" id="GO:0016616">
    <property type="term" value="F:oxidoreductase activity, acting on the CH-OH group of donors, NAD or NADP as acceptor"/>
    <property type="evidence" value="ECO:0007669"/>
    <property type="project" value="UniProtKB-ARBA"/>
</dbReference>
<dbReference type="InterPro" id="IPR027417">
    <property type="entry name" value="P-loop_NTPase"/>
</dbReference>
<proteinExistence type="inferred from homology"/>
<evidence type="ECO:0000256" key="10">
    <source>
        <dbReference type="ARBA" id="ARBA00081967"/>
    </source>
</evidence>
<evidence type="ECO:0000256" key="11">
    <source>
        <dbReference type="RuleBase" id="RU000363"/>
    </source>
</evidence>
<dbReference type="SUPFAM" id="SSF52540">
    <property type="entry name" value="P-loop containing nucleoside triphosphate hydrolases"/>
    <property type="match status" value="1"/>
</dbReference>
<keyword evidence="15" id="KW-1185">Reference proteome</keyword>
<evidence type="ECO:0000256" key="4">
    <source>
        <dbReference type="ARBA" id="ARBA00022741"/>
    </source>
</evidence>
<dbReference type="Proteomes" id="UP001465755">
    <property type="component" value="Unassembled WGS sequence"/>
</dbReference>
<dbReference type="InterPro" id="IPR008145">
    <property type="entry name" value="GK/Ca_channel_bsu"/>
</dbReference>
<dbReference type="Gene3D" id="3.40.50.300">
    <property type="entry name" value="P-loop containing nucleotide triphosphate hydrolases"/>
    <property type="match status" value="1"/>
</dbReference>
<evidence type="ECO:0000313" key="14">
    <source>
        <dbReference type="EMBL" id="KAK9798951.1"/>
    </source>
</evidence>
<dbReference type="AlphaFoldDB" id="A0AAW1NY22"/>
<keyword evidence="5" id="KW-0418">Kinase</keyword>
<dbReference type="NCBIfam" id="TIGR03263">
    <property type="entry name" value="guanyl_kin"/>
    <property type="match status" value="1"/>
</dbReference>
<dbReference type="EMBL" id="JALJOQ010000094">
    <property type="protein sequence ID" value="KAK9798951.1"/>
    <property type="molecule type" value="Genomic_DNA"/>
</dbReference>
<keyword evidence="3" id="KW-0808">Transferase</keyword>
<evidence type="ECO:0000256" key="12">
    <source>
        <dbReference type="SAM" id="MobiDB-lite"/>
    </source>
</evidence>